<evidence type="ECO:0000313" key="2">
    <source>
        <dbReference type="Proteomes" id="UP000054097"/>
    </source>
</evidence>
<accession>A0A0C3A7Q1</accession>
<dbReference type="AlphaFoldDB" id="A0A0C3A7Q1"/>
<organism evidence="1 2">
    <name type="scientific">Serendipita vermifera MAFF 305830</name>
    <dbReference type="NCBI Taxonomy" id="933852"/>
    <lineage>
        <taxon>Eukaryota</taxon>
        <taxon>Fungi</taxon>
        <taxon>Dikarya</taxon>
        <taxon>Basidiomycota</taxon>
        <taxon>Agaricomycotina</taxon>
        <taxon>Agaricomycetes</taxon>
        <taxon>Sebacinales</taxon>
        <taxon>Serendipitaceae</taxon>
        <taxon>Serendipita</taxon>
    </lineage>
</organism>
<reference evidence="1 2" key="1">
    <citation type="submission" date="2014-04" db="EMBL/GenBank/DDBJ databases">
        <authorList>
            <consortium name="DOE Joint Genome Institute"/>
            <person name="Kuo A."/>
            <person name="Zuccaro A."/>
            <person name="Kohler A."/>
            <person name="Nagy L.G."/>
            <person name="Floudas D."/>
            <person name="Copeland A."/>
            <person name="Barry K.W."/>
            <person name="Cichocki N."/>
            <person name="Veneault-Fourrey C."/>
            <person name="LaButti K."/>
            <person name="Lindquist E.A."/>
            <person name="Lipzen A."/>
            <person name="Lundell T."/>
            <person name="Morin E."/>
            <person name="Murat C."/>
            <person name="Sun H."/>
            <person name="Tunlid A."/>
            <person name="Henrissat B."/>
            <person name="Grigoriev I.V."/>
            <person name="Hibbett D.S."/>
            <person name="Martin F."/>
            <person name="Nordberg H.P."/>
            <person name="Cantor M.N."/>
            <person name="Hua S.X."/>
        </authorList>
    </citation>
    <scope>NUCLEOTIDE SEQUENCE [LARGE SCALE GENOMIC DNA]</scope>
    <source>
        <strain evidence="1 2">MAFF 305830</strain>
    </source>
</reference>
<protein>
    <submittedName>
        <fullName evidence="1">Uncharacterized protein</fullName>
    </submittedName>
</protein>
<dbReference type="HOGENOM" id="CLU_3020107_0_0_1"/>
<feature type="non-terminal residue" evidence="1">
    <location>
        <position position="56"/>
    </location>
</feature>
<proteinExistence type="predicted"/>
<name>A0A0C3A7Q1_SERVB</name>
<reference evidence="2" key="2">
    <citation type="submission" date="2015-01" db="EMBL/GenBank/DDBJ databases">
        <title>Evolutionary Origins and Diversification of the Mycorrhizal Mutualists.</title>
        <authorList>
            <consortium name="DOE Joint Genome Institute"/>
            <consortium name="Mycorrhizal Genomics Consortium"/>
            <person name="Kohler A."/>
            <person name="Kuo A."/>
            <person name="Nagy L.G."/>
            <person name="Floudas D."/>
            <person name="Copeland A."/>
            <person name="Barry K.W."/>
            <person name="Cichocki N."/>
            <person name="Veneault-Fourrey C."/>
            <person name="LaButti K."/>
            <person name="Lindquist E.A."/>
            <person name="Lipzen A."/>
            <person name="Lundell T."/>
            <person name="Morin E."/>
            <person name="Murat C."/>
            <person name="Riley R."/>
            <person name="Ohm R."/>
            <person name="Sun H."/>
            <person name="Tunlid A."/>
            <person name="Henrissat B."/>
            <person name="Grigoriev I.V."/>
            <person name="Hibbett D.S."/>
            <person name="Martin F."/>
        </authorList>
    </citation>
    <scope>NUCLEOTIDE SEQUENCE [LARGE SCALE GENOMIC DNA]</scope>
    <source>
        <strain evidence="2">MAFF 305830</strain>
    </source>
</reference>
<dbReference type="Proteomes" id="UP000054097">
    <property type="component" value="Unassembled WGS sequence"/>
</dbReference>
<dbReference type="EMBL" id="KN824416">
    <property type="protein sequence ID" value="KIM20640.1"/>
    <property type="molecule type" value="Genomic_DNA"/>
</dbReference>
<keyword evidence="2" id="KW-1185">Reference proteome</keyword>
<sequence length="56" mass="6641">MYPWCINLFPSKPSRQRIRASEDVYPRGITPLIHPQEEDEPHTPPVQNSLRIRLFL</sequence>
<evidence type="ECO:0000313" key="1">
    <source>
        <dbReference type="EMBL" id="KIM20640.1"/>
    </source>
</evidence>
<gene>
    <name evidence="1" type="ORF">M408DRAFT_333879</name>
</gene>